<reference evidence="1 2" key="1">
    <citation type="submission" date="2024-09" db="EMBL/GenBank/DDBJ databases">
        <authorList>
            <person name="Makale K.P.P."/>
            <person name="Makhzoum A."/>
            <person name="Rantong G."/>
            <person name="Rahube T.O."/>
        </authorList>
    </citation>
    <scope>NUCLEOTIDE SEQUENCE [LARGE SCALE GENOMIC DNA]</scope>
    <source>
        <strain evidence="1 2">KM_D13</strain>
    </source>
</reference>
<protein>
    <submittedName>
        <fullName evidence="1">Uncharacterized protein</fullName>
    </submittedName>
</protein>
<accession>A0ABV4VCC4</accession>
<comment type="caution">
    <text evidence="1">The sequence shown here is derived from an EMBL/GenBank/DDBJ whole genome shotgun (WGS) entry which is preliminary data.</text>
</comment>
<dbReference type="EMBL" id="JBHDLN010000034">
    <property type="protein sequence ID" value="MFB0847278.1"/>
    <property type="molecule type" value="Genomic_DNA"/>
</dbReference>
<evidence type="ECO:0000313" key="2">
    <source>
        <dbReference type="Proteomes" id="UP001575622"/>
    </source>
</evidence>
<dbReference type="RefSeq" id="WP_373957105.1">
    <property type="nucleotide sequence ID" value="NZ_JBHDLN010000034.1"/>
</dbReference>
<organism evidence="1 2">
    <name type="scientific">Paenibacillus oleatilyticus</name>
    <dbReference type="NCBI Taxonomy" id="2594886"/>
    <lineage>
        <taxon>Bacteria</taxon>
        <taxon>Bacillati</taxon>
        <taxon>Bacillota</taxon>
        <taxon>Bacilli</taxon>
        <taxon>Bacillales</taxon>
        <taxon>Paenibacillaceae</taxon>
        <taxon>Paenibacillus</taxon>
    </lineage>
</organism>
<gene>
    <name evidence="1" type="ORF">ACEU3E_34475</name>
</gene>
<keyword evidence="2" id="KW-1185">Reference proteome</keyword>
<name>A0ABV4VCC4_9BACL</name>
<evidence type="ECO:0000313" key="1">
    <source>
        <dbReference type="EMBL" id="MFB0847278.1"/>
    </source>
</evidence>
<proteinExistence type="predicted"/>
<dbReference type="Proteomes" id="UP001575622">
    <property type="component" value="Unassembled WGS sequence"/>
</dbReference>
<sequence>MIESAIITFCKCCLAPADLCKNLPRPELTYEVEVKLKDVTDDGGSVRDCA</sequence>